<keyword evidence="10" id="KW-1185">Reference proteome</keyword>
<feature type="transmembrane region" description="Helical" evidence="7">
    <location>
        <begin position="289"/>
        <end position="312"/>
    </location>
</feature>
<dbReference type="PROSITE" id="PS51257">
    <property type="entry name" value="PROKAR_LIPOPROTEIN"/>
    <property type="match status" value="1"/>
</dbReference>
<dbReference type="InterPro" id="IPR004841">
    <property type="entry name" value="AA-permease/SLC12A_dom"/>
</dbReference>
<reference evidence="10" key="1">
    <citation type="submission" date="2015-08" db="EMBL/GenBank/DDBJ databases">
        <title>Fjat-14210 dsm16467.</title>
        <authorList>
            <person name="Liu B."/>
            <person name="Wang J."/>
            <person name="Zhu Y."/>
            <person name="Liu G."/>
            <person name="Chen Q."/>
            <person name="Chen Z."/>
            <person name="Lan J."/>
            <person name="Che J."/>
            <person name="Ge C."/>
            <person name="Shi H."/>
            <person name="Pan Z."/>
            <person name="Liu X."/>
        </authorList>
    </citation>
    <scope>NUCLEOTIDE SEQUENCE [LARGE SCALE GENOMIC DNA]</scope>
    <source>
        <strain evidence="10">DSM 16467</strain>
    </source>
</reference>
<keyword evidence="2" id="KW-0813">Transport</keyword>
<keyword evidence="4" id="KW-0029">Amino-acid transport</keyword>
<feature type="transmembrane region" description="Helical" evidence="7">
    <location>
        <begin position="157"/>
        <end position="179"/>
    </location>
</feature>
<name>A0A0M0LH42_9BACI</name>
<evidence type="ECO:0000256" key="2">
    <source>
        <dbReference type="ARBA" id="ARBA00022448"/>
    </source>
</evidence>
<comment type="caution">
    <text evidence="9">The sequence shown here is derived from an EMBL/GenBank/DDBJ whole genome shotgun (WGS) entry which is preliminary data.</text>
</comment>
<dbReference type="PANTHER" id="PTHR43495">
    <property type="entry name" value="GABA PERMEASE"/>
    <property type="match status" value="1"/>
</dbReference>
<dbReference type="PIRSF" id="PIRSF006060">
    <property type="entry name" value="AA_transporter"/>
    <property type="match status" value="1"/>
</dbReference>
<keyword evidence="5 7" id="KW-1133">Transmembrane helix</keyword>
<protein>
    <submittedName>
        <fullName evidence="9">Transporter</fullName>
    </submittedName>
</protein>
<feature type="domain" description="Amino acid permease/ SLC12A" evidence="8">
    <location>
        <begin position="21"/>
        <end position="387"/>
    </location>
</feature>
<evidence type="ECO:0000313" key="9">
    <source>
        <dbReference type="EMBL" id="KOO50237.1"/>
    </source>
</evidence>
<feature type="transmembrane region" description="Helical" evidence="7">
    <location>
        <begin position="206"/>
        <end position="226"/>
    </location>
</feature>
<dbReference type="OrthoDB" id="9780162at2"/>
<keyword evidence="3 7" id="KW-0812">Transmembrane</keyword>
<evidence type="ECO:0000256" key="7">
    <source>
        <dbReference type="SAM" id="Phobius"/>
    </source>
</evidence>
<dbReference type="Proteomes" id="UP000037558">
    <property type="component" value="Unassembled WGS sequence"/>
</dbReference>
<proteinExistence type="predicted"/>
<sequence length="447" mass="48882">MKKNAECASGKEGQLAWWQLSLIGVGCTIGTGYFLGSSIAVRSAGPAVLIAFIIAACCTFIVFEALAKMSAEDPQKGSFRSYAKKAFGRWAGFSSGWVYWSAEMLIMGSQLTAVSLFTRFWFPNVPLWIFASIYAVLAIGVVLIGTKGFERCENIFAVTKVSAIFMFIILAALALLGFLDEGAREEFPRTAETIFPHGFTGLWGGLLYAFYAFGGIEVLGIMTMRLKDKKDASKAGTVMLLLLVTIYLASLALAISIVPYHGFHENQSPFITALETYHLPFFPHVFNGAMIIAGFSTMSASFFSVTTMLVTLSEEGDAPKVFAPKKKGKFQFPLSAMLLTTCGLIVSIVFSLLLPGKIYEYITTAAGLMLLYNWLFILFSYPRLMKLTMWGKIKRIVAMLLILLAVTGTLADEASRPGLFVSIGFLAIIALVILKVRSHWKTEAPAS</sequence>
<evidence type="ECO:0000256" key="3">
    <source>
        <dbReference type="ARBA" id="ARBA00022692"/>
    </source>
</evidence>
<comment type="subcellular location">
    <subcellularLocation>
        <location evidence="1">Cell membrane</location>
        <topology evidence="1">Multi-pass membrane protein</topology>
    </subcellularLocation>
</comment>
<feature type="transmembrane region" description="Helical" evidence="7">
    <location>
        <begin position="361"/>
        <end position="381"/>
    </location>
</feature>
<dbReference type="Pfam" id="PF00324">
    <property type="entry name" value="AA_permease"/>
    <property type="match status" value="1"/>
</dbReference>
<dbReference type="EMBL" id="LILC01000002">
    <property type="protein sequence ID" value="KOO50237.1"/>
    <property type="molecule type" value="Genomic_DNA"/>
</dbReference>
<accession>A0A0M0LH42</accession>
<dbReference type="GO" id="GO:0005886">
    <property type="term" value="C:plasma membrane"/>
    <property type="evidence" value="ECO:0007669"/>
    <property type="project" value="UniProtKB-SubCell"/>
</dbReference>
<feature type="transmembrane region" description="Helical" evidence="7">
    <location>
        <begin position="20"/>
        <end position="41"/>
    </location>
</feature>
<evidence type="ECO:0000259" key="8">
    <source>
        <dbReference type="Pfam" id="PF00324"/>
    </source>
</evidence>
<feature type="transmembrane region" description="Helical" evidence="7">
    <location>
        <begin position="47"/>
        <end position="66"/>
    </location>
</feature>
<evidence type="ECO:0000256" key="6">
    <source>
        <dbReference type="ARBA" id="ARBA00023136"/>
    </source>
</evidence>
<evidence type="ECO:0000256" key="5">
    <source>
        <dbReference type="ARBA" id="ARBA00022989"/>
    </source>
</evidence>
<keyword evidence="6 7" id="KW-0472">Membrane</keyword>
<gene>
    <name evidence="9" type="ORF">AMD01_00235</name>
</gene>
<feature type="transmembrane region" description="Helical" evidence="7">
    <location>
        <begin position="393"/>
        <end position="411"/>
    </location>
</feature>
<dbReference type="GO" id="GO:0055085">
    <property type="term" value="P:transmembrane transport"/>
    <property type="evidence" value="ECO:0007669"/>
    <property type="project" value="InterPro"/>
</dbReference>
<dbReference type="RefSeq" id="WP_053399382.1">
    <property type="nucleotide sequence ID" value="NZ_CP061868.1"/>
</dbReference>
<feature type="transmembrane region" description="Helical" evidence="7">
    <location>
        <begin position="127"/>
        <end position="145"/>
    </location>
</feature>
<dbReference type="PANTHER" id="PTHR43495:SF5">
    <property type="entry name" value="GAMMA-AMINOBUTYRIC ACID PERMEASE"/>
    <property type="match status" value="1"/>
</dbReference>
<dbReference type="PATRIC" id="fig|284581.3.peg.281"/>
<dbReference type="Gene3D" id="1.20.1740.10">
    <property type="entry name" value="Amino acid/polyamine transporter I"/>
    <property type="match status" value="1"/>
</dbReference>
<dbReference type="GO" id="GO:0006865">
    <property type="term" value="P:amino acid transport"/>
    <property type="evidence" value="ECO:0007669"/>
    <property type="project" value="UniProtKB-KW"/>
</dbReference>
<evidence type="ECO:0000313" key="10">
    <source>
        <dbReference type="Proteomes" id="UP000037558"/>
    </source>
</evidence>
<dbReference type="STRING" id="284581.AMD01_00235"/>
<organism evidence="9 10">
    <name type="scientific">Priestia koreensis</name>
    <dbReference type="NCBI Taxonomy" id="284581"/>
    <lineage>
        <taxon>Bacteria</taxon>
        <taxon>Bacillati</taxon>
        <taxon>Bacillota</taxon>
        <taxon>Bacilli</taxon>
        <taxon>Bacillales</taxon>
        <taxon>Bacillaceae</taxon>
        <taxon>Priestia</taxon>
    </lineage>
</organism>
<evidence type="ECO:0000256" key="4">
    <source>
        <dbReference type="ARBA" id="ARBA00022970"/>
    </source>
</evidence>
<evidence type="ECO:0000256" key="1">
    <source>
        <dbReference type="ARBA" id="ARBA00004651"/>
    </source>
</evidence>
<feature type="transmembrane region" description="Helical" evidence="7">
    <location>
        <begin position="417"/>
        <end position="434"/>
    </location>
</feature>
<feature type="transmembrane region" description="Helical" evidence="7">
    <location>
        <begin position="332"/>
        <end position="355"/>
    </location>
</feature>
<feature type="transmembrane region" description="Helical" evidence="7">
    <location>
        <begin position="238"/>
        <end position="260"/>
    </location>
</feature>
<dbReference type="AlphaFoldDB" id="A0A0M0LH42"/>